<evidence type="ECO:0000256" key="1">
    <source>
        <dbReference type="SAM" id="MobiDB-lite"/>
    </source>
</evidence>
<dbReference type="InterPro" id="IPR001387">
    <property type="entry name" value="Cro/C1-type_HTH"/>
</dbReference>
<dbReference type="PROSITE" id="PS50943">
    <property type="entry name" value="HTH_CROC1"/>
    <property type="match status" value="1"/>
</dbReference>
<dbReference type="SUPFAM" id="SSF47413">
    <property type="entry name" value="lambda repressor-like DNA-binding domains"/>
    <property type="match status" value="1"/>
</dbReference>
<evidence type="ECO:0000313" key="3">
    <source>
        <dbReference type="EMBL" id="OZY87916.1"/>
    </source>
</evidence>
<gene>
    <name evidence="3" type="ORF">CBP51_02755</name>
</gene>
<reference evidence="4" key="1">
    <citation type="submission" date="2017-05" db="EMBL/GenBank/DDBJ databases">
        <authorList>
            <person name="Barney B.M."/>
        </authorList>
    </citation>
    <scope>NUCLEOTIDE SEQUENCE [LARGE SCALE GENOMIC DNA]</scope>
    <source>
        <strain evidence="4">PSBB022</strain>
    </source>
</reference>
<organism evidence="3 4">
    <name type="scientific">Cellvibrio mixtus</name>
    <dbReference type="NCBI Taxonomy" id="39650"/>
    <lineage>
        <taxon>Bacteria</taxon>
        <taxon>Pseudomonadati</taxon>
        <taxon>Pseudomonadota</taxon>
        <taxon>Gammaproteobacteria</taxon>
        <taxon>Cellvibrionales</taxon>
        <taxon>Cellvibrionaceae</taxon>
        <taxon>Cellvibrio</taxon>
    </lineage>
</organism>
<accession>A0A266QE64</accession>
<dbReference type="GO" id="GO:0003677">
    <property type="term" value="F:DNA binding"/>
    <property type="evidence" value="ECO:0007669"/>
    <property type="project" value="InterPro"/>
</dbReference>
<dbReference type="Pfam" id="PF01381">
    <property type="entry name" value="HTH_3"/>
    <property type="match status" value="1"/>
</dbReference>
<dbReference type="Gene3D" id="1.10.260.40">
    <property type="entry name" value="lambda repressor-like DNA-binding domains"/>
    <property type="match status" value="1"/>
</dbReference>
<comment type="caution">
    <text evidence="3">The sequence shown here is derived from an EMBL/GenBank/DDBJ whole genome shotgun (WGS) entry which is preliminary data.</text>
</comment>
<feature type="compositionally biased region" description="Basic residues" evidence="1">
    <location>
        <begin position="82"/>
        <end position="94"/>
    </location>
</feature>
<dbReference type="CDD" id="cd00093">
    <property type="entry name" value="HTH_XRE"/>
    <property type="match status" value="1"/>
</dbReference>
<dbReference type="EMBL" id="NHNI01000001">
    <property type="protein sequence ID" value="OZY87916.1"/>
    <property type="molecule type" value="Genomic_DNA"/>
</dbReference>
<evidence type="ECO:0000313" key="4">
    <source>
        <dbReference type="Proteomes" id="UP000216101"/>
    </source>
</evidence>
<dbReference type="AlphaFoldDB" id="A0A266QE64"/>
<keyword evidence="4" id="KW-1185">Reference proteome</keyword>
<feature type="region of interest" description="Disordered" evidence="1">
    <location>
        <begin position="82"/>
        <end position="113"/>
    </location>
</feature>
<evidence type="ECO:0000259" key="2">
    <source>
        <dbReference type="PROSITE" id="PS50943"/>
    </source>
</evidence>
<name>A0A266QE64_9GAMM</name>
<dbReference type="InterPro" id="IPR010982">
    <property type="entry name" value="Lambda_DNA-bd_dom_sf"/>
</dbReference>
<protein>
    <recommendedName>
        <fullName evidence="2">HTH cro/C1-type domain-containing protein</fullName>
    </recommendedName>
</protein>
<feature type="domain" description="HTH cro/C1-type" evidence="2">
    <location>
        <begin position="14"/>
        <end position="65"/>
    </location>
</feature>
<proteinExistence type="predicted"/>
<sequence length="113" mass="12530">MTNSAIAAELGERLERLRLAQNMTQQMLAEEIGITAKSYRQLVAGGGKLENMIAALRALNALDQLDNFLPDTPASPLEQLKLRGKQRQRARVTHYKTTAARDTNGVKEPGLDW</sequence>
<dbReference type="SMART" id="SM00530">
    <property type="entry name" value="HTH_XRE"/>
    <property type="match status" value="1"/>
</dbReference>
<dbReference type="Proteomes" id="UP000216101">
    <property type="component" value="Unassembled WGS sequence"/>
</dbReference>